<comment type="similarity">
    <text evidence="3 13">Belongs to the inositol monophosphatase superfamily.</text>
</comment>
<feature type="binding site" evidence="12">
    <location>
        <position position="328"/>
    </location>
    <ligand>
        <name>Mg(2+)</name>
        <dbReference type="ChEBI" id="CHEBI:18420"/>
        <label>1</label>
        <note>catalytic</note>
    </ligand>
</feature>
<dbReference type="PANTHER" id="PTHR43200">
    <property type="entry name" value="PHOSPHATASE"/>
    <property type="match status" value="1"/>
</dbReference>
<dbReference type="InterPro" id="IPR020583">
    <property type="entry name" value="Inositol_monoP_metal-BS"/>
</dbReference>
<evidence type="ECO:0000313" key="15">
    <source>
        <dbReference type="Proteomes" id="UP001634393"/>
    </source>
</evidence>
<comment type="catalytic activity">
    <reaction evidence="8">
        <text>adenosine 2',5'-bisphosphate + H2O = AMP + phosphate</text>
        <dbReference type="Rhea" id="RHEA:77643"/>
        <dbReference type="ChEBI" id="CHEBI:15377"/>
        <dbReference type="ChEBI" id="CHEBI:43474"/>
        <dbReference type="ChEBI" id="CHEBI:194156"/>
        <dbReference type="ChEBI" id="CHEBI:456215"/>
        <dbReference type="EC" id="3.1.3.7"/>
    </reaction>
    <physiologicalReaction direction="left-to-right" evidence="8">
        <dbReference type="Rhea" id="RHEA:77644"/>
    </physiologicalReaction>
</comment>
<comment type="caution">
    <text evidence="14">The sequence shown here is derived from an EMBL/GenBank/DDBJ whole genome shotgun (WGS) entry which is preliminary data.</text>
</comment>
<organism evidence="14 15">
    <name type="scientific">Penstemon smallii</name>
    <dbReference type="NCBI Taxonomy" id="265156"/>
    <lineage>
        <taxon>Eukaryota</taxon>
        <taxon>Viridiplantae</taxon>
        <taxon>Streptophyta</taxon>
        <taxon>Embryophyta</taxon>
        <taxon>Tracheophyta</taxon>
        <taxon>Spermatophyta</taxon>
        <taxon>Magnoliopsida</taxon>
        <taxon>eudicotyledons</taxon>
        <taxon>Gunneridae</taxon>
        <taxon>Pentapetalae</taxon>
        <taxon>asterids</taxon>
        <taxon>lamiids</taxon>
        <taxon>Lamiales</taxon>
        <taxon>Plantaginaceae</taxon>
        <taxon>Cheloneae</taxon>
        <taxon>Penstemon</taxon>
    </lineage>
</organism>
<dbReference type="CDD" id="cd01517">
    <property type="entry name" value="PAP_phosphatase"/>
    <property type="match status" value="1"/>
</dbReference>
<dbReference type="NCBIfam" id="TIGR01330">
    <property type="entry name" value="bisphos_HAL2"/>
    <property type="match status" value="1"/>
</dbReference>
<dbReference type="PROSITE" id="PS00629">
    <property type="entry name" value="IMP_1"/>
    <property type="match status" value="1"/>
</dbReference>
<evidence type="ECO:0000256" key="13">
    <source>
        <dbReference type="RuleBase" id="RU368076"/>
    </source>
</evidence>
<evidence type="ECO:0000256" key="5">
    <source>
        <dbReference type="ARBA" id="ARBA00022801"/>
    </source>
</evidence>
<dbReference type="Proteomes" id="UP001634393">
    <property type="component" value="Unassembled WGS sequence"/>
</dbReference>
<dbReference type="GO" id="GO:0046872">
    <property type="term" value="F:metal ion binding"/>
    <property type="evidence" value="ECO:0007669"/>
    <property type="project" value="UniProtKB-UniRule"/>
</dbReference>
<reference evidence="14 15" key="1">
    <citation type="submission" date="2024-12" db="EMBL/GenBank/DDBJ databases">
        <title>The unique morphological basis and parallel evolutionary history of personate flowers in Penstemon.</title>
        <authorList>
            <person name="Depatie T.H."/>
            <person name="Wessinger C.A."/>
        </authorList>
    </citation>
    <scope>NUCLEOTIDE SEQUENCE [LARGE SCALE GENOMIC DNA]</scope>
    <source>
        <strain evidence="14">WTNN_2</strain>
        <tissue evidence="14">Leaf</tissue>
    </source>
</reference>
<evidence type="ECO:0000256" key="2">
    <source>
        <dbReference type="ARBA" id="ARBA00004847"/>
    </source>
</evidence>
<dbReference type="Pfam" id="PF00459">
    <property type="entry name" value="Inositol_P"/>
    <property type="match status" value="1"/>
</dbReference>
<evidence type="ECO:0000313" key="14">
    <source>
        <dbReference type="EMBL" id="KAL3844756.1"/>
    </source>
</evidence>
<keyword evidence="4 12" id="KW-0479">Metal-binding</keyword>
<evidence type="ECO:0000256" key="3">
    <source>
        <dbReference type="ARBA" id="ARBA00009759"/>
    </source>
</evidence>
<dbReference type="AlphaFoldDB" id="A0ABD3U7I6"/>
<dbReference type="PROSITE" id="PS00630">
    <property type="entry name" value="IMP_2"/>
    <property type="match status" value="1"/>
</dbReference>
<sequence>MSASISIGQSLLRRRVLLHLNPTSLSFTQQVRTLRRRTLASSMSYDIQLAAAKKAASVAARLCQKVQKALLQSDVQSKSDKSPVTVADYGSQALISFILQKEFPSMPFSLVAEEDSGDLRKEESRETLHRIMELVNETLASDGTIDTSPLSEEDVLVAIDKGISEGGSQGQHWVLDPIDGTKGFLRGDQYAIALALLDEGKVVLGVLACPNLPLASIANNDQTISEDKVGCLFSAQVGAGTYMQSLDGSMPTRVQVSSTENPEEASFFESYEAAHSSHDLSSSIARKLGVKAPPVRIDSQAKYGALSRGDGAIYLRFPHKGYREKIWDHAAGYIVVAEAGGVAADAAGNSLDFSKGRYLDLDTGIVVTNQKLMPALLKAVQESINERASSL</sequence>
<protein>
    <recommendedName>
        <fullName evidence="13">3'(2'),5'-bisphosphate nucleotidase</fullName>
        <ecNumber evidence="13">3.1.3.7</ecNumber>
    </recommendedName>
</protein>
<dbReference type="GO" id="GO:0004441">
    <property type="term" value="F:inositol-1,4-bisphosphate 1-phosphatase activity"/>
    <property type="evidence" value="ECO:0007669"/>
    <property type="project" value="UniProtKB-EC"/>
</dbReference>
<dbReference type="FunFam" id="3.30.540.10:FF:000016">
    <property type="entry name" value="SAL1 phosphatase"/>
    <property type="match status" value="1"/>
</dbReference>
<keyword evidence="15" id="KW-1185">Reference proteome</keyword>
<comment type="catalytic activity">
    <reaction evidence="11">
        <text>3'-phosphoadenylyl sulfate + H2O = adenosine 5'-phosphosulfate + phosphate</text>
        <dbReference type="Rhea" id="RHEA:77639"/>
        <dbReference type="ChEBI" id="CHEBI:15377"/>
        <dbReference type="ChEBI" id="CHEBI:43474"/>
        <dbReference type="ChEBI" id="CHEBI:58243"/>
        <dbReference type="ChEBI" id="CHEBI:58339"/>
        <dbReference type="EC" id="3.1.3.7"/>
    </reaction>
    <physiologicalReaction direction="left-to-right" evidence="11">
        <dbReference type="Rhea" id="RHEA:77640"/>
    </physiologicalReaction>
</comment>
<feature type="binding site" evidence="12">
    <location>
        <position position="178"/>
    </location>
    <ligand>
        <name>Mg(2+)</name>
        <dbReference type="ChEBI" id="CHEBI:18420"/>
        <label>1</label>
        <note>catalytic</note>
    </ligand>
</feature>
<dbReference type="InterPro" id="IPR006239">
    <property type="entry name" value="DPNP"/>
</dbReference>
<dbReference type="EMBL" id="JBJXBP010000002">
    <property type="protein sequence ID" value="KAL3844756.1"/>
    <property type="molecule type" value="Genomic_DNA"/>
</dbReference>
<keyword evidence="5 13" id="KW-0378">Hydrolase</keyword>
<dbReference type="PANTHER" id="PTHR43200:SF6">
    <property type="entry name" value="3'(2'),5'-BISPHOSPHATE NUCLEOTIDASE"/>
    <property type="match status" value="1"/>
</dbReference>
<keyword evidence="7" id="KW-0511">Multifunctional enzyme</keyword>
<feature type="binding site" evidence="12">
    <location>
        <position position="179"/>
    </location>
    <ligand>
        <name>Mg(2+)</name>
        <dbReference type="ChEBI" id="CHEBI:18420"/>
        <label>1</label>
        <note>catalytic</note>
    </ligand>
</feature>
<evidence type="ECO:0000256" key="9">
    <source>
        <dbReference type="ARBA" id="ARBA00044478"/>
    </source>
</evidence>
<dbReference type="FunFam" id="3.40.190.80:FF:000003">
    <property type="entry name" value="PAP-specific phosphatase HAL2-like"/>
    <property type="match status" value="1"/>
</dbReference>
<feature type="binding site" evidence="12">
    <location>
        <position position="176"/>
    </location>
    <ligand>
        <name>Mg(2+)</name>
        <dbReference type="ChEBI" id="CHEBI:18420"/>
        <label>1</label>
        <note>catalytic</note>
    </ligand>
</feature>
<dbReference type="InterPro" id="IPR020550">
    <property type="entry name" value="Inositol_monophosphatase_CS"/>
</dbReference>
<feature type="binding site" evidence="12">
    <location>
        <position position="113"/>
    </location>
    <ligand>
        <name>Mg(2+)</name>
        <dbReference type="ChEBI" id="CHEBI:18420"/>
        <label>1</label>
        <note>catalytic</note>
    </ligand>
</feature>
<dbReference type="GO" id="GO:0043647">
    <property type="term" value="P:inositol phosphate metabolic process"/>
    <property type="evidence" value="ECO:0007669"/>
    <property type="project" value="UniProtKB-UniRule"/>
</dbReference>
<comment type="function">
    <text evidence="13">Converts adenosine 3'-phosphate 5'-phosphosulfate (PAPS) to adenosine 5'-phosphosulfate (APS) and 3'(2')-phosphoadenosine 5'-phosphate (PAP) to AMP.</text>
</comment>
<dbReference type="InterPro" id="IPR051090">
    <property type="entry name" value="Inositol_monoP_superfamily"/>
</dbReference>
<dbReference type="EC" id="3.1.3.7" evidence="13"/>
<evidence type="ECO:0000256" key="8">
    <source>
        <dbReference type="ARBA" id="ARBA00044466"/>
    </source>
</evidence>
<evidence type="ECO:0000256" key="4">
    <source>
        <dbReference type="ARBA" id="ARBA00022723"/>
    </source>
</evidence>
<dbReference type="SUPFAM" id="SSF56655">
    <property type="entry name" value="Carbohydrate phosphatase"/>
    <property type="match status" value="1"/>
</dbReference>
<comment type="pathway">
    <text evidence="2">Signal transduction; phosphatidylinositol signaling pathway.</text>
</comment>
<accession>A0ABD3U7I6</accession>
<evidence type="ECO:0000256" key="10">
    <source>
        <dbReference type="ARBA" id="ARBA00044479"/>
    </source>
</evidence>
<comment type="catalytic activity">
    <reaction evidence="9">
        <text>1D-myo-inositol 1,4-bisphosphate + H2O = 1D-myo-inositol 4-phosphate + phosphate</text>
        <dbReference type="Rhea" id="RHEA:15553"/>
        <dbReference type="ChEBI" id="CHEBI:15377"/>
        <dbReference type="ChEBI" id="CHEBI:43474"/>
        <dbReference type="ChEBI" id="CHEBI:58282"/>
        <dbReference type="ChEBI" id="CHEBI:58469"/>
        <dbReference type="EC" id="3.1.3.57"/>
    </reaction>
    <physiologicalReaction direction="left-to-right" evidence="9">
        <dbReference type="Rhea" id="RHEA:15554"/>
    </physiologicalReaction>
</comment>
<evidence type="ECO:0000256" key="7">
    <source>
        <dbReference type="ARBA" id="ARBA00023268"/>
    </source>
</evidence>
<gene>
    <name evidence="14" type="ORF">ACJIZ3_002159</name>
</gene>
<evidence type="ECO:0000256" key="1">
    <source>
        <dbReference type="ARBA" id="ARBA00001946"/>
    </source>
</evidence>
<dbReference type="InterPro" id="IPR000760">
    <property type="entry name" value="Inositol_monophosphatase-like"/>
</dbReference>
<proteinExistence type="inferred from homology"/>
<evidence type="ECO:0000256" key="12">
    <source>
        <dbReference type="PIRSR" id="PIRSR600760-2"/>
    </source>
</evidence>
<dbReference type="Gene3D" id="3.40.190.80">
    <property type="match status" value="1"/>
</dbReference>
<comment type="cofactor">
    <cofactor evidence="1 12 13">
        <name>Mg(2+)</name>
        <dbReference type="ChEBI" id="CHEBI:18420"/>
    </cofactor>
</comment>
<name>A0ABD3U7I6_9LAMI</name>
<comment type="catalytic activity">
    <reaction evidence="10">
        <text>adenosine 3',5'-bisphosphate + H2O = AMP + phosphate</text>
        <dbReference type="Rhea" id="RHEA:10040"/>
        <dbReference type="ChEBI" id="CHEBI:15377"/>
        <dbReference type="ChEBI" id="CHEBI:43474"/>
        <dbReference type="ChEBI" id="CHEBI:58343"/>
        <dbReference type="ChEBI" id="CHEBI:456215"/>
        <dbReference type="EC" id="3.1.3.7"/>
    </reaction>
    <physiologicalReaction direction="left-to-right" evidence="10">
        <dbReference type="Rhea" id="RHEA:10041"/>
    </physiologicalReaction>
</comment>
<keyword evidence="6 12" id="KW-0460">Magnesium</keyword>
<evidence type="ECO:0000256" key="11">
    <source>
        <dbReference type="ARBA" id="ARBA00044484"/>
    </source>
</evidence>
<dbReference type="Gene3D" id="3.30.540.10">
    <property type="entry name" value="Fructose-1,6-Bisphosphatase, subunit A, domain 1"/>
    <property type="match status" value="1"/>
</dbReference>
<evidence type="ECO:0000256" key="6">
    <source>
        <dbReference type="ARBA" id="ARBA00022842"/>
    </source>
</evidence>
<dbReference type="GO" id="GO:0008441">
    <property type="term" value="F:3'(2'),5'-bisphosphate nucleotidase activity"/>
    <property type="evidence" value="ECO:0007669"/>
    <property type="project" value="UniProtKB-UniRule"/>
</dbReference>